<keyword evidence="4 9" id="KW-0067">ATP-binding</keyword>
<comment type="catalytic activity">
    <reaction evidence="6">
        <text>Couples ATP hydrolysis with the unwinding of duplex DNA by translocating in the 3'-5' direction.</text>
        <dbReference type="EC" id="5.6.2.4"/>
    </reaction>
</comment>
<comment type="catalytic activity">
    <reaction evidence="8">
        <text>ATP + H2O = ADP + phosphate + H(+)</text>
        <dbReference type="Rhea" id="RHEA:13065"/>
        <dbReference type="ChEBI" id="CHEBI:15377"/>
        <dbReference type="ChEBI" id="CHEBI:15378"/>
        <dbReference type="ChEBI" id="CHEBI:30616"/>
        <dbReference type="ChEBI" id="CHEBI:43474"/>
        <dbReference type="ChEBI" id="CHEBI:456216"/>
        <dbReference type="EC" id="5.6.2.4"/>
    </reaction>
</comment>
<evidence type="ECO:0000256" key="7">
    <source>
        <dbReference type="ARBA" id="ARBA00034808"/>
    </source>
</evidence>
<organism evidence="12">
    <name type="scientific">Salmonella enterica subsp. enterica serovar Typhi str. CT18</name>
    <dbReference type="NCBI Taxonomy" id="220341"/>
    <lineage>
        <taxon>Bacteria</taxon>
        <taxon>Pseudomonadati</taxon>
        <taxon>Pseudomonadota</taxon>
        <taxon>Gammaproteobacteria</taxon>
        <taxon>Enterobacterales</taxon>
        <taxon>Enterobacteriaceae</taxon>
        <taxon>Salmonella</taxon>
    </lineage>
</organism>
<dbReference type="InterPro" id="IPR027417">
    <property type="entry name" value="P-loop_NTPase"/>
</dbReference>
<evidence type="ECO:0000256" key="3">
    <source>
        <dbReference type="ARBA" id="ARBA00022806"/>
    </source>
</evidence>
<dbReference type="GO" id="GO:0005524">
    <property type="term" value="F:ATP binding"/>
    <property type="evidence" value="ECO:0007669"/>
    <property type="project" value="UniProtKB-UniRule"/>
</dbReference>
<proteinExistence type="predicted"/>
<accession>A0A716XE91</accession>
<evidence type="ECO:0000256" key="2">
    <source>
        <dbReference type="ARBA" id="ARBA00022801"/>
    </source>
</evidence>
<keyword evidence="2 9" id="KW-0378">Hydrolase</keyword>
<dbReference type="GO" id="GO:0043138">
    <property type="term" value="F:3'-5' DNA helicase activity"/>
    <property type="evidence" value="ECO:0007669"/>
    <property type="project" value="UniProtKB-EC"/>
</dbReference>
<keyword evidence="3 9" id="KW-0347">Helicase</keyword>
<evidence type="ECO:0000259" key="11">
    <source>
        <dbReference type="PROSITE" id="PS51198"/>
    </source>
</evidence>
<gene>
    <name evidence="12" type="ORF">G1V04_23545</name>
</gene>
<reference evidence="12" key="1">
    <citation type="journal article" date="2018" name="Genome Biol.">
        <title>SKESA: strategic k-mer extension for scrupulous assemblies.</title>
        <authorList>
            <person name="Souvorov A."/>
            <person name="Agarwala R."/>
            <person name="Lipman D.J."/>
        </authorList>
    </citation>
    <scope>NUCLEOTIDE SEQUENCE</scope>
    <source>
        <strain evidence="12">CT18</strain>
    </source>
</reference>
<dbReference type="InterPro" id="IPR014016">
    <property type="entry name" value="UvrD-like_ATP-bd"/>
</dbReference>
<dbReference type="Gene3D" id="3.40.50.300">
    <property type="entry name" value="P-loop containing nucleotide triphosphate hydrolases"/>
    <property type="match status" value="2"/>
</dbReference>
<dbReference type="EC" id="5.6.2.4" evidence="7"/>
<evidence type="ECO:0000256" key="5">
    <source>
        <dbReference type="ARBA" id="ARBA00023235"/>
    </source>
</evidence>
<dbReference type="GO" id="GO:0000724">
    <property type="term" value="P:double-strand break repair via homologous recombination"/>
    <property type="evidence" value="ECO:0007669"/>
    <property type="project" value="TreeGrafter"/>
</dbReference>
<feature type="binding site" evidence="9">
    <location>
        <begin position="24"/>
        <end position="31"/>
    </location>
    <ligand>
        <name>ATP</name>
        <dbReference type="ChEBI" id="CHEBI:30616"/>
    </ligand>
</feature>
<dbReference type="Pfam" id="PF13361">
    <property type="entry name" value="UvrD_C"/>
    <property type="match status" value="1"/>
</dbReference>
<evidence type="ECO:0000256" key="4">
    <source>
        <dbReference type="ARBA" id="ARBA00022840"/>
    </source>
</evidence>
<dbReference type="SUPFAM" id="SSF52540">
    <property type="entry name" value="P-loop containing nucleoside triphosphate hydrolases"/>
    <property type="match status" value="1"/>
</dbReference>
<reference evidence="12" key="2">
    <citation type="submission" date="2019-01" db="EMBL/GenBank/DDBJ databases">
        <authorList>
            <consortium name="NCBI Pathogen Detection Project"/>
        </authorList>
    </citation>
    <scope>NUCLEOTIDE SEQUENCE</scope>
    <source>
        <strain evidence="12">CT18</strain>
    </source>
</reference>
<evidence type="ECO:0000256" key="10">
    <source>
        <dbReference type="SAM" id="MobiDB-lite"/>
    </source>
</evidence>
<dbReference type="InterPro" id="IPR014017">
    <property type="entry name" value="DNA_helicase_UvrD-like_C"/>
</dbReference>
<evidence type="ECO:0000313" key="12">
    <source>
        <dbReference type="EMBL" id="HAD5565190.1"/>
    </source>
</evidence>
<evidence type="ECO:0000256" key="6">
    <source>
        <dbReference type="ARBA" id="ARBA00034617"/>
    </source>
</evidence>
<keyword evidence="1 9" id="KW-0547">Nucleotide-binding</keyword>
<dbReference type="PANTHER" id="PTHR11070">
    <property type="entry name" value="UVRD / RECB / PCRA DNA HELICASE FAMILY MEMBER"/>
    <property type="match status" value="1"/>
</dbReference>
<feature type="compositionally biased region" description="Acidic residues" evidence="10">
    <location>
        <begin position="487"/>
        <end position="504"/>
    </location>
</feature>
<evidence type="ECO:0000256" key="1">
    <source>
        <dbReference type="ARBA" id="ARBA00022741"/>
    </source>
</evidence>
<dbReference type="GO" id="GO:0003677">
    <property type="term" value="F:DNA binding"/>
    <property type="evidence" value="ECO:0007669"/>
    <property type="project" value="InterPro"/>
</dbReference>
<dbReference type="GO" id="GO:0016787">
    <property type="term" value="F:hydrolase activity"/>
    <property type="evidence" value="ECO:0007669"/>
    <property type="project" value="UniProtKB-UniRule"/>
</dbReference>
<evidence type="ECO:0000256" key="8">
    <source>
        <dbReference type="ARBA" id="ARBA00048988"/>
    </source>
</evidence>
<evidence type="ECO:0000256" key="9">
    <source>
        <dbReference type="PROSITE-ProRule" id="PRU00560"/>
    </source>
</evidence>
<dbReference type="AlphaFoldDB" id="A0A716XE91"/>
<feature type="domain" description="UvrD-like helicase ATP-binding" evidence="11">
    <location>
        <begin position="3"/>
        <end position="252"/>
    </location>
</feature>
<name>A0A716XE91_SALTI</name>
<feature type="region of interest" description="Disordered" evidence="10">
    <location>
        <begin position="472"/>
        <end position="504"/>
    </location>
</feature>
<dbReference type="Pfam" id="PF00580">
    <property type="entry name" value="UvrD-helicase"/>
    <property type="match status" value="1"/>
</dbReference>
<dbReference type="InterPro" id="IPR000212">
    <property type="entry name" value="DNA_helicase_UvrD/REP"/>
</dbReference>
<sequence>MSFNPTDEQYAIINWQGQQLVVNAFAGTGKTSTLVQFARASPDSRMLYLAYNRAIRDEAERKFPFNVECKTSHQLAYARVGRHYRHRLVPGLRITDVARKLNTRYWALARVAGTGLNHFICSADTVPGLHHLPDKDEMRGVPPADALRAVQLLWNEMSNPGGTFPVTHDTYLKLFQLSGADLSHRWDIILFDEAQDANPVTTAMVLGQKCRVVLVGDRYQQIYRFRGANNALSHPALKNADRLWLTQSFRFGPAVARMANLLLQREGETREVKGCGGDDEVLLKCHAREHLQGHYTVLSRTVAGVIGTALMAAMKGQKVYWVGGIEGYRTGELEDLYWFQVDMPERMHSDRLRRDYRNFEEYKYIAKSTKDVEMNQSLRLLELCFPLPKKLELLRQYTVTNEQDADITVSTAHRSKGLEWPIVMLDEDFQDITDPLMTEAERHDETCLLYVAVTRALRTLVLNDLMHQLAEEAGRDEQNQKVADASPSEDGENDTVYGQEDENA</sequence>
<dbReference type="PROSITE" id="PS51198">
    <property type="entry name" value="UVRD_HELICASE_ATP_BIND"/>
    <property type="match status" value="1"/>
</dbReference>
<keyword evidence="5" id="KW-0413">Isomerase</keyword>
<protein>
    <recommendedName>
        <fullName evidence="7">DNA 3'-5' helicase</fullName>
        <ecNumber evidence="7">5.6.2.4</ecNumber>
    </recommendedName>
</protein>
<dbReference type="EMBL" id="DAAPDQ010000039">
    <property type="protein sequence ID" value="HAD5565190.1"/>
    <property type="molecule type" value="Genomic_DNA"/>
</dbReference>
<dbReference type="PANTHER" id="PTHR11070:SF30">
    <property type="entry name" value="F-BOX DNA HELICASE 1"/>
    <property type="match status" value="1"/>
</dbReference>
<comment type="caution">
    <text evidence="12">The sequence shown here is derived from an EMBL/GenBank/DDBJ whole genome shotgun (WGS) entry which is preliminary data.</text>
</comment>
<dbReference type="GO" id="GO:0031297">
    <property type="term" value="P:replication fork processing"/>
    <property type="evidence" value="ECO:0007669"/>
    <property type="project" value="TreeGrafter"/>
</dbReference>